<dbReference type="Proteomes" id="UP001497525">
    <property type="component" value="Unassembled WGS sequence"/>
</dbReference>
<comment type="caution">
    <text evidence="11">The sequence shown here is derived from an EMBL/GenBank/DDBJ whole genome shotgun (WGS) entry which is preliminary data.</text>
</comment>
<dbReference type="EMBL" id="CAXLJL010000123">
    <property type="protein sequence ID" value="CAL5132190.1"/>
    <property type="molecule type" value="Genomic_DNA"/>
</dbReference>
<proteinExistence type="inferred from homology"/>
<keyword evidence="8" id="KW-0811">Translocation</keyword>
<dbReference type="GO" id="GO:0000774">
    <property type="term" value="F:adenyl-nucleotide exchange factor activity"/>
    <property type="evidence" value="ECO:0007669"/>
    <property type="project" value="TreeGrafter"/>
</dbReference>
<reference evidence="11" key="1">
    <citation type="submission" date="2024-06" db="EMBL/GenBank/DDBJ databases">
        <authorList>
            <person name="Liu X."/>
            <person name="Lenzi L."/>
            <person name="Haldenby T S."/>
            <person name="Uol C."/>
        </authorList>
    </citation>
    <scope>NUCLEOTIDE SEQUENCE</scope>
</reference>
<comment type="similarity">
    <text evidence="2">Belongs to the SIL1 family.</text>
</comment>
<dbReference type="InterPro" id="IPR050693">
    <property type="entry name" value="Hsp70_NEF-Inhibitors"/>
</dbReference>
<accession>A0AAV2T609</accession>
<evidence type="ECO:0000256" key="1">
    <source>
        <dbReference type="ARBA" id="ARBA00004319"/>
    </source>
</evidence>
<evidence type="ECO:0000256" key="6">
    <source>
        <dbReference type="ARBA" id="ARBA00022824"/>
    </source>
</evidence>
<dbReference type="PANTHER" id="PTHR19316">
    <property type="entry name" value="PROTEIN FOLDING REGULATOR"/>
    <property type="match status" value="1"/>
</dbReference>
<dbReference type="SUPFAM" id="SSF48371">
    <property type="entry name" value="ARM repeat"/>
    <property type="match status" value="1"/>
</dbReference>
<keyword evidence="5 10" id="KW-0732">Signal</keyword>
<dbReference type="InterPro" id="IPR016024">
    <property type="entry name" value="ARM-type_fold"/>
</dbReference>
<evidence type="ECO:0000256" key="3">
    <source>
        <dbReference type="ARBA" id="ARBA00015352"/>
    </source>
</evidence>
<dbReference type="PROSITE" id="PS51257">
    <property type="entry name" value="PROKAR_LIPOPROTEIN"/>
    <property type="match status" value="1"/>
</dbReference>
<evidence type="ECO:0000256" key="8">
    <source>
        <dbReference type="ARBA" id="ARBA00023010"/>
    </source>
</evidence>
<keyword evidence="7" id="KW-0653">Protein transport</keyword>
<feature type="signal peptide" evidence="10">
    <location>
        <begin position="1"/>
        <end position="26"/>
    </location>
</feature>
<keyword evidence="9" id="KW-0325">Glycoprotein</keyword>
<gene>
    <name evidence="11" type="ORF">CDAUBV1_LOCUS5033</name>
</gene>
<dbReference type="GO" id="GO:0015031">
    <property type="term" value="P:protein transport"/>
    <property type="evidence" value="ECO:0007669"/>
    <property type="project" value="UniProtKB-KW"/>
</dbReference>
<protein>
    <recommendedName>
        <fullName evidence="3">Nucleotide exchange factor SIL1</fullName>
    </recommendedName>
</protein>
<evidence type="ECO:0000313" key="12">
    <source>
        <dbReference type="Proteomes" id="UP001497525"/>
    </source>
</evidence>
<evidence type="ECO:0000256" key="10">
    <source>
        <dbReference type="SAM" id="SignalP"/>
    </source>
</evidence>
<sequence length="467" mass="53183">MVSLRPNSLKCSLGVGLILFVVGCLAHESRGRLPEFKPTHEWQTVQPGQPIPPGLHVRQNLQTGKTEAKLWVEGESKPSDAILVQRKEDSSSPESVKEFPQLSQLSPDEQVEVEKIRAKYRPYEELKREFGDINVTVKSDLEILDRLVEQLKRQPLPESELLLILEDLNYLVRQIDNGRNFAETKGLDLLRGYFYHSSPKVQKAALAALGAAIQGNAEVKVIALQGGFLDDLRSLIEYAVDQKEFPTYSLELISSGLATLGSLIRDFPSAQKYFFGDESSNGTYRLPGFDLLTRVFDLSVPGNCTEARLKLRIRIISLLSDIGLERTTARERTLTENDSKAKKLWELYATFPFENELFASGWCDRVFDCLLDHSLTAVDSPKAPINHDRREKVLTAVLNLHPVCRFHRKALPPHVDEHLRNLEEEYLLRSKTREDEFDFYFSDMHHLVSNVRQAIKSSPSDYHHDEF</sequence>
<organism evidence="11 12">
    <name type="scientific">Calicophoron daubneyi</name>
    <name type="common">Rumen fluke</name>
    <name type="synonym">Paramphistomum daubneyi</name>
    <dbReference type="NCBI Taxonomy" id="300641"/>
    <lineage>
        <taxon>Eukaryota</taxon>
        <taxon>Metazoa</taxon>
        <taxon>Spiralia</taxon>
        <taxon>Lophotrochozoa</taxon>
        <taxon>Platyhelminthes</taxon>
        <taxon>Trematoda</taxon>
        <taxon>Digenea</taxon>
        <taxon>Plagiorchiida</taxon>
        <taxon>Pronocephalata</taxon>
        <taxon>Paramphistomoidea</taxon>
        <taxon>Paramphistomidae</taxon>
        <taxon>Calicophoron</taxon>
    </lineage>
</organism>
<evidence type="ECO:0000313" key="11">
    <source>
        <dbReference type="EMBL" id="CAL5132190.1"/>
    </source>
</evidence>
<evidence type="ECO:0000256" key="2">
    <source>
        <dbReference type="ARBA" id="ARBA00010588"/>
    </source>
</evidence>
<dbReference type="GO" id="GO:0005788">
    <property type="term" value="C:endoplasmic reticulum lumen"/>
    <property type="evidence" value="ECO:0007669"/>
    <property type="project" value="UniProtKB-SubCell"/>
</dbReference>
<keyword evidence="4" id="KW-0813">Transport</keyword>
<comment type="subcellular location">
    <subcellularLocation>
        <location evidence="1">Endoplasmic reticulum lumen</location>
    </subcellularLocation>
</comment>
<dbReference type="PANTHER" id="PTHR19316:SF35">
    <property type="entry name" value="NUCLEOTIDE EXCHANGE FACTOR SIL1"/>
    <property type="match status" value="1"/>
</dbReference>
<evidence type="ECO:0000256" key="5">
    <source>
        <dbReference type="ARBA" id="ARBA00022729"/>
    </source>
</evidence>
<evidence type="ECO:0000256" key="4">
    <source>
        <dbReference type="ARBA" id="ARBA00022448"/>
    </source>
</evidence>
<evidence type="ECO:0000256" key="9">
    <source>
        <dbReference type="ARBA" id="ARBA00023180"/>
    </source>
</evidence>
<evidence type="ECO:0000256" key="7">
    <source>
        <dbReference type="ARBA" id="ARBA00022927"/>
    </source>
</evidence>
<feature type="chain" id="PRO_5043539525" description="Nucleotide exchange factor SIL1" evidence="10">
    <location>
        <begin position="27"/>
        <end position="467"/>
    </location>
</feature>
<keyword evidence="6" id="KW-0256">Endoplasmic reticulum</keyword>
<name>A0AAV2T609_CALDB</name>
<dbReference type="Gene3D" id="1.25.10.10">
    <property type="entry name" value="Leucine-rich Repeat Variant"/>
    <property type="match status" value="1"/>
</dbReference>
<dbReference type="AlphaFoldDB" id="A0AAV2T609"/>
<dbReference type="InterPro" id="IPR011989">
    <property type="entry name" value="ARM-like"/>
</dbReference>